<comment type="caution">
    <text evidence="2">The sequence shown here is derived from an EMBL/GenBank/DDBJ whole genome shotgun (WGS) entry which is preliminary data.</text>
</comment>
<evidence type="ECO:0000313" key="2">
    <source>
        <dbReference type="EMBL" id="ESZ94938.1"/>
    </source>
</evidence>
<gene>
    <name evidence="2" type="ORF">SBOR_4662</name>
</gene>
<keyword evidence="3" id="KW-1185">Reference proteome</keyword>
<dbReference type="HOGENOM" id="CLU_2039425_0_0_1"/>
<dbReference type="AlphaFoldDB" id="W9CG83"/>
<feature type="region of interest" description="Disordered" evidence="1">
    <location>
        <begin position="1"/>
        <end position="28"/>
    </location>
</feature>
<sequence length="121" mass="13731">MEHLVGPQPKPQDKDDDGDEMGEEERVEDLLVVDDVISEELVWREDLVDLFLDEEEDDKVEEVAGLVVVNDIVREELVEAFLSAEEEEEEKEEVEEEDEIFAGVVVNGFCTLAIVIPNIDT</sequence>
<evidence type="ECO:0000313" key="3">
    <source>
        <dbReference type="Proteomes" id="UP000019487"/>
    </source>
</evidence>
<feature type="compositionally biased region" description="Acidic residues" evidence="1">
    <location>
        <begin position="14"/>
        <end position="27"/>
    </location>
</feature>
<evidence type="ECO:0000256" key="1">
    <source>
        <dbReference type="SAM" id="MobiDB-lite"/>
    </source>
</evidence>
<accession>W9CG83</accession>
<dbReference type="EMBL" id="AYSA01000216">
    <property type="protein sequence ID" value="ESZ94938.1"/>
    <property type="molecule type" value="Genomic_DNA"/>
</dbReference>
<organism evidence="2 3">
    <name type="scientific">Sclerotinia borealis (strain F-4128)</name>
    <dbReference type="NCBI Taxonomy" id="1432307"/>
    <lineage>
        <taxon>Eukaryota</taxon>
        <taxon>Fungi</taxon>
        <taxon>Dikarya</taxon>
        <taxon>Ascomycota</taxon>
        <taxon>Pezizomycotina</taxon>
        <taxon>Leotiomycetes</taxon>
        <taxon>Helotiales</taxon>
        <taxon>Sclerotiniaceae</taxon>
        <taxon>Sclerotinia</taxon>
    </lineage>
</organism>
<name>W9CG83_SCLBF</name>
<protein>
    <submittedName>
        <fullName evidence="2">Uncharacterized protein</fullName>
    </submittedName>
</protein>
<proteinExistence type="predicted"/>
<reference evidence="2 3" key="1">
    <citation type="journal article" date="2014" name="Genome Announc.">
        <title>Draft genome sequence of Sclerotinia borealis, a psychrophilic plant pathogenic fungus.</title>
        <authorList>
            <person name="Mardanov A.V."/>
            <person name="Beletsky A.V."/>
            <person name="Kadnikov V.V."/>
            <person name="Ignatov A.N."/>
            <person name="Ravin N.V."/>
        </authorList>
    </citation>
    <scope>NUCLEOTIDE SEQUENCE [LARGE SCALE GENOMIC DNA]</scope>
    <source>
        <strain evidence="3">F-4157</strain>
    </source>
</reference>
<dbReference type="Proteomes" id="UP000019487">
    <property type="component" value="Unassembled WGS sequence"/>
</dbReference>